<dbReference type="PANTHER" id="PTHR46223:SF3">
    <property type="entry name" value="HISTONE-LYSINE N-METHYLTRANSFERASE SET-23"/>
    <property type="match status" value="1"/>
</dbReference>
<dbReference type="Pfam" id="PF00856">
    <property type="entry name" value="SET"/>
    <property type="match status" value="1"/>
</dbReference>
<name>A0ABR2YJH7_9CHLO</name>
<gene>
    <name evidence="10" type="ORF">WJX75_005406</name>
</gene>
<evidence type="ECO:0000256" key="4">
    <source>
        <dbReference type="ARBA" id="ARBA00022679"/>
    </source>
</evidence>
<dbReference type="PANTHER" id="PTHR46223">
    <property type="entry name" value="HISTONE-LYSINE N-METHYLTRANSFERASE SUV39H"/>
    <property type="match status" value="1"/>
</dbReference>
<dbReference type="InterPro" id="IPR001214">
    <property type="entry name" value="SET_dom"/>
</dbReference>
<keyword evidence="5" id="KW-0949">S-adenosyl-L-methionine</keyword>
<comment type="subcellular location">
    <subcellularLocation>
        <location evidence="1">Chromosome</location>
    </subcellularLocation>
</comment>
<evidence type="ECO:0000256" key="7">
    <source>
        <dbReference type="ARBA" id="ARBA00022833"/>
    </source>
</evidence>
<evidence type="ECO:0000256" key="3">
    <source>
        <dbReference type="ARBA" id="ARBA00022603"/>
    </source>
</evidence>
<keyword evidence="6" id="KW-0479">Metal-binding</keyword>
<reference evidence="10 11" key="1">
    <citation type="journal article" date="2024" name="Nat. Commun.">
        <title>Phylogenomics reveals the evolutionary origins of lichenization in chlorophyte algae.</title>
        <authorList>
            <person name="Puginier C."/>
            <person name="Libourel C."/>
            <person name="Otte J."/>
            <person name="Skaloud P."/>
            <person name="Haon M."/>
            <person name="Grisel S."/>
            <person name="Petersen M."/>
            <person name="Berrin J.G."/>
            <person name="Delaux P.M."/>
            <person name="Dal Grande F."/>
            <person name="Keller J."/>
        </authorList>
    </citation>
    <scope>NUCLEOTIDE SEQUENCE [LARGE SCALE GENOMIC DNA]</scope>
    <source>
        <strain evidence="10 11">SAG 216-7</strain>
    </source>
</reference>
<dbReference type="PROSITE" id="PS50280">
    <property type="entry name" value="SET"/>
    <property type="match status" value="1"/>
</dbReference>
<dbReference type="PROSITE" id="PS50868">
    <property type="entry name" value="POST_SET"/>
    <property type="match status" value="1"/>
</dbReference>
<evidence type="ECO:0008006" key="12">
    <source>
        <dbReference type="Google" id="ProtNLM"/>
    </source>
</evidence>
<evidence type="ECO:0000256" key="1">
    <source>
        <dbReference type="ARBA" id="ARBA00004286"/>
    </source>
</evidence>
<keyword evidence="11" id="KW-1185">Reference proteome</keyword>
<keyword evidence="7" id="KW-0862">Zinc</keyword>
<evidence type="ECO:0000313" key="11">
    <source>
        <dbReference type="Proteomes" id="UP001491310"/>
    </source>
</evidence>
<dbReference type="Proteomes" id="UP001491310">
    <property type="component" value="Unassembled WGS sequence"/>
</dbReference>
<protein>
    <recommendedName>
        <fullName evidence="12">SET domain-containing protein</fullName>
    </recommendedName>
</protein>
<organism evidence="10 11">
    <name type="scientific">Coccomyxa subellipsoidea</name>
    <dbReference type="NCBI Taxonomy" id="248742"/>
    <lineage>
        <taxon>Eukaryota</taxon>
        <taxon>Viridiplantae</taxon>
        <taxon>Chlorophyta</taxon>
        <taxon>core chlorophytes</taxon>
        <taxon>Trebouxiophyceae</taxon>
        <taxon>Trebouxiophyceae incertae sedis</taxon>
        <taxon>Coccomyxaceae</taxon>
        <taxon>Coccomyxa</taxon>
    </lineage>
</organism>
<feature type="domain" description="Post-SET" evidence="9">
    <location>
        <begin position="194"/>
        <end position="210"/>
    </location>
</feature>
<dbReference type="SUPFAM" id="SSF82199">
    <property type="entry name" value="SET domain"/>
    <property type="match status" value="1"/>
</dbReference>
<keyword evidence="2" id="KW-0158">Chromosome</keyword>
<evidence type="ECO:0000313" key="10">
    <source>
        <dbReference type="EMBL" id="KAK9906642.1"/>
    </source>
</evidence>
<evidence type="ECO:0000259" key="8">
    <source>
        <dbReference type="PROSITE" id="PS50280"/>
    </source>
</evidence>
<dbReference type="InterPro" id="IPR046341">
    <property type="entry name" value="SET_dom_sf"/>
</dbReference>
<evidence type="ECO:0000259" key="9">
    <source>
        <dbReference type="PROSITE" id="PS50868"/>
    </source>
</evidence>
<comment type="caution">
    <text evidence="10">The sequence shown here is derived from an EMBL/GenBank/DDBJ whole genome shotgun (WGS) entry which is preliminary data.</text>
</comment>
<dbReference type="Gene3D" id="2.170.270.10">
    <property type="entry name" value="SET domain"/>
    <property type="match status" value="1"/>
</dbReference>
<sequence length="214" mass="22982">MKGCNSCRLEKGVCGSNCSCNPTQEGVPQYRDEGLLSALLANIELIKDARKGWSAVAAQPIAQGKFLCQYAGELISTAEAKRRLAVYDNLKAPCTGHALLVVREWLPSGDACLRINIDATRVGNVARFFNHSCGGGNLELVLVRCSGSPIPHVSMFARRPISAGEELTFQYGQPSGPSDAVQQIGEGMSIEKVERRACYCGAEECLGYLPVDSV</sequence>
<keyword evidence="4" id="KW-0808">Transferase</keyword>
<keyword evidence="3" id="KW-0489">Methyltransferase</keyword>
<dbReference type="EMBL" id="JALJOT010000010">
    <property type="protein sequence ID" value="KAK9906642.1"/>
    <property type="molecule type" value="Genomic_DNA"/>
</dbReference>
<proteinExistence type="predicted"/>
<dbReference type="InterPro" id="IPR003616">
    <property type="entry name" value="Post-SET_dom"/>
</dbReference>
<dbReference type="SMART" id="SM00317">
    <property type="entry name" value="SET"/>
    <property type="match status" value="1"/>
</dbReference>
<evidence type="ECO:0000256" key="6">
    <source>
        <dbReference type="ARBA" id="ARBA00022723"/>
    </source>
</evidence>
<dbReference type="InterPro" id="IPR050973">
    <property type="entry name" value="H3K9_Histone-Lys_N-MTase"/>
</dbReference>
<evidence type="ECO:0000256" key="2">
    <source>
        <dbReference type="ARBA" id="ARBA00022454"/>
    </source>
</evidence>
<evidence type="ECO:0000256" key="5">
    <source>
        <dbReference type="ARBA" id="ARBA00022691"/>
    </source>
</evidence>
<feature type="domain" description="SET" evidence="8">
    <location>
        <begin position="41"/>
        <end position="172"/>
    </location>
</feature>
<accession>A0ABR2YJH7</accession>